<evidence type="ECO:0000256" key="2">
    <source>
        <dbReference type="ARBA" id="ARBA00023002"/>
    </source>
</evidence>
<dbReference type="Gene3D" id="3.40.50.720">
    <property type="entry name" value="NAD(P)-binding Rossmann-like Domain"/>
    <property type="match status" value="1"/>
</dbReference>
<evidence type="ECO:0000256" key="1">
    <source>
        <dbReference type="ARBA" id="ARBA00006484"/>
    </source>
</evidence>
<proteinExistence type="inferred from homology"/>
<dbReference type="GO" id="GO:0016491">
    <property type="term" value="F:oxidoreductase activity"/>
    <property type="evidence" value="ECO:0007669"/>
    <property type="project" value="UniProtKB-KW"/>
</dbReference>
<dbReference type="Proteomes" id="UP001497382">
    <property type="component" value="Unassembled WGS sequence"/>
</dbReference>
<sequence length="70" mass="7689">IAEEDAVKSSPGRLIAIKCDLTEESDILSMFKDIRQIFGRIDVCINNAGLGEDAPLLTGSSSDFRNMLWT</sequence>
<feature type="non-terminal residue" evidence="3">
    <location>
        <position position="1"/>
    </location>
</feature>
<keyword evidence="4" id="KW-1185">Reference proteome</keyword>
<accession>A0AAV1YSN2</accession>
<protein>
    <submittedName>
        <fullName evidence="3">Uncharacterized protein</fullName>
    </submittedName>
</protein>
<evidence type="ECO:0000313" key="3">
    <source>
        <dbReference type="EMBL" id="CAL1260838.1"/>
    </source>
</evidence>
<dbReference type="InterPro" id="IPR002347">
    <property type="entry name" value="SDR_fam"/>
</dbReference>
<dbReference type="InterPro" id="IPR036291">
    <property type="entry name" value="NAD(P)-bd_dom_sf"/>
</dbReference>
<organism evidence="3 4">
    <name type="scientific">Larinioides sclopetarius</name>
    <dbReference type="NCBI Taxonomy" id="280406"/>
    <lineage>
        <taxon>Eukaryota</taxon>
        <taxon>Metazoa</taxon>
        <taxon>Ecdysozoa</taxon>
        <taxon>Arthropoda</taxon>
        <taxon>Chelicerata</taxon>
        <taxon>Arachnida</taxon>
        <taxon>Araneae</taxon>
        <taxon>Araneomorphae</taxon>
        <taxon>Entelegynae</taxon>
        <taxon>Araneoidea</taxon>
        <taxon>Araneidae</taxon>
        <taxon>Larinioides</taxon>
    </lineage>
</organism>
<dbReference type="PANTHER" id="PTHR43115">
    <property type="entry name" value="DEHYDROGENASE/REDUCTASE SDR FAMILY MEMBER 11"/>
    <property type="match status" value="1"/>
</dbReference>
<comment type="similarity">
    <text evidence="1">Belongs to the short-chain dehydrogenases/reductases (SDR) family.</text>
</comment>
<dbReference type="SUPFAM" id="SSF51735">
    <property type="entry name" value="NAD(P)-binding Rossmann-fold domains"/>
    <property type="match status" value="1"/>
</dbReference>
<dbReference type="AlphaFoldDB" id="A0AAV1YSN2"/>
<dbReference type="EMBL" id="CAXIEN010000001">
    <property type="protein sequence ID" value="CAL1260838.1"/>
    <property type="molecule type" value="Genomic_DNA"/>
</dbReference>
<evidence type="ECO:0000313" key="4">
    <source>
        <dbReference type="Proteomes" id="UP001497382"/>
    </source>
</evidence>
<name>A0AAV1YSN2_9ARAC</name>
<keyword evidence="2" id="KW-0560">Oxidoreductase</keyword>
<reference evidence="3 4" key="1">
    <citation type="submission" date="2024-04" db="EMBL/GenBank/DDBJ databases">
        <authorList>
            <person name="Rising A."/>
            <person name="Reimegard J."/>
            <person name="Sonavane S."/>
            <person name="Akerstrom W."/>
            <person name="Nylinder S."/>
            <person name="Hedman E."/>
            <person name="Kallberg Y."/>
        </authorList>
    </citation>
    <scope>NUCLEOTIDE SEQUENCE [LARGE SCALE GENOMIC DNA]</scope>
</reference>
<dbReference type="Pfam" id="PF00106">
    <property type="entry name" value="adh_short"/>
    <property type="match status" value="1"/>
</dbReference>
<gene>
    <name evidence="3" type="ORF">LARSCL_LOCUS66</name>
</gene>
<comment type="caution">
    <text evidence="3">The sequence shown here is derived from an EMBL/GenBank/DDBJ whole genome shotgun (WGS) entry which is preliminary data.</text>
</comment>
<dbReference type="PANTHER" id="PTHR43115:SF4">
    <property type="entry name" value="DEHYDROGENASE_REDUCTASE SDR FAMILY MEMBER 11"/>
    <property type="match status" value="1"/>
</dbReference>